<dbReference type="Gene3D" id="3.40.50.300">
    <property type="entry name" value="P-loop containing nucleotide triphosphate hydrolases"/>
    <property type="match status" value="1"/>
</dbReference>
<dbReference type="PANTHER" id="PTHR42794">
    <property type="entry name" value="HEMIN IMPORT ATP-BINDING PROTEIN HMUV"/>
    <property type="match status" value="1"/>
</dbReference>
<name>A0ABX8DJ56_9GAMM</name>
<comment type="function">
    <text evidence="5">Part of the ABC transporter complex HmuTUV involved in hemin import. Responsible for energy coupling to the transport system.</text>
</comment>
<dbReference type="Proteomes" id="UP000676428">
    <property type="component" value="Chromosome"/>
</dbReference>
<evidence type="ECO:0000256" key="4">
    <source>
        <dbReference type="ARBA" id="ARBA00022967"/>
    </source>
</evidence>
<evidence type="ECO:0000256" key="1">
    <source>
        <dbReference type="ARBA" id="ARBA00022448"/>
    </source>
</evidence>
<dbReference type="InterPro" id="IPR027417">
    <property type="entry name" value="P-loop_NTPase"/>
</dbReference>
<keyword evidence="4" id="KW-1278">Translocase</keyword>
<reference evidence="7 8" key="1">
    <citation type="journal article" date="2012" name="Int. J. Syst. Evol. Microbiol.">
        <title>Shewanella dokdonensis sp. nov., isolated from seawater.</title>
        <authorList>
            <person name="Sung H.R."/>
            <person name="Yoon J.H."/>
            <person name="Ghim S.Y."/>
        </authorList>
    </citation>
    <scope>NUCLEOTIDE SEQUENCE [LARGE SCALE GENOMIC DNA]</scope>
    <source>
        <strain evidence="7 8">DSM 23626</strain>
    </source>
</reference>
<keyword evidence="1" id="KW-0813">Transport</keyword>
<protein>
    <submittedName>
        <fullName evidence="7">ABC transporter ATP-binding protein</fullName>
    </submittedName>
</protein>
<keyword evidence="2" id="KW-0547">Nucleotide-binding</keyword>
<dbReference type="PROSITE" id="PS50893">
    <property type="entry name" value="ABC_TRANSPORTER_2"/>
    <property type="match status" value="1"/>
</dbReference>
<proteinExistence type="predicted"/>
<feature type="domain" description="ABC transporter" evidence="6">
    <location>
        <begin position="8"/>
        <end position="245"/>
    </location>
</feature>
<evidence type="ECO:0000256" key="2">
    <source>
        <dbReference type="ARBA" id="ARBA00022741"/>
    </source>
</evidence>
<dbReference type="InterPro" id="IPR003439">
    <property type="entry name" value="ABC_transporter-like_ATP-bd"/>
</dbReference>
<evidence type="ECO:0000313" key="8">
    <source>
        <dbReference type="Proteomes" id="UP000676428"/>
    </source>
</evidence>
<dbReference type="PROSITE" id="PS00211">
    <property type="entry name" value="ABC_TRANSPORTER_1"/>
    <property type="match status" value="1"/>
</dbReference>
<dbReference type="SMART" id="SM00382">
    <property type="entry name" value="AAA"/>
    <property type="match status" value="1"/>
</dbReference>
<dbReference type="CDD" id="cd03214">
    <property type="entry name" value="ABC_Iron-Siderophores_B12_Hemin"/>
    <property type="match status" value="1"/>
</dbReference>
<dbReference type="Pfam" id="PF00005">
    <property type="entry name" value="ABC_tran"/>
    <property type="match status" value="1"/>
</dbReference>
<organism evidence="7 8">
    <name type="scientific">Shewanella dokdonensis</name>
    <dbReference type="NCBI Taxonomy" id="712036"/>
    <lineage>
        <taxon>Bacteria</taxon>
        <taxon>Pseudomonadati</taxon>
        <taxon>Pseudomonadota</taxon>
        <taxon>Gammaproteobacteria</taxon>
        <taxon>Alteromonadales</taxon>
        <taxon>Shewanellaceae</taxon>
        <taxon>Shewanella</taxon>
    </lineage>
</organism>
<evidence type="ECO:0000313" key="7">
    <source>
        <dbReference type="EMBL" id="QVK24833.1"/>
    </source>
</evidence>
<dbReference type="InterPro" id="IPR003593">
    <property type="entry name" value="AAA+_ATPase"/>
</dbReference>
<dbReference type="PANTHER" id="PTHR42794:SF1">
    <property type="entry name" value="HEMIN IMPORT ATP-BINDING PROTEIN HMUV"/>
    <property type="match status" value="1"/>
</dbReference>
<dbReference type="SUPFAM" id="SSF52540">
    <property type="entry name" value="P-loop containing nucleoside triphosphate hydrolases"/>
    <property type="match status" value="1"/>
</dbReference>
<evidence type="ECO:0000256" key="5">
    <source>
        <dbReference type="ARBA" id="ARBA00037066"/>
    </source>
</evidence>
<keyword evidence="8" id="KW-1185">Reference proteome</keyword>
<dbReference type="EMBL" id="CP074572">
    <property type="protein sequence ID" value="QVK24833.1"/>
    <property type="molecule type" value="Genomic_DNA"/>
</dbReference>
<dbReference type="GO" id="GO:0005524">
    <property type="term" value="F:ATP binding"/>
    <property type="evidence" value="ECO:0007669"/>
    <property type="project" value="UniProtKB-KW"/>
</dbReference>
<gene>
    <name evidence="7" type="ORF">KHX94_10965</name>
</gene>
<dbReference type="InterPro" id="IPR017871">
    <property type="entry name" value="ABC_transporter-like_CS"/>
</dbReference>
<accession>A0ABX8DJ56</accession>
<evidence type="ECO:0000259" key="6">
    <source>
        <dbReference type="PROSITE" id="PS50893"/>
    </source>
</evidence>
<sequence length="258" mass="28323">MFVGGCRITFVTSQRFGLCLWRSPSTEKVSLTVYAGEVLALLGPNGTGKSTLLRLLLGLETPASGSVLLRGEPLASLSRRHIAAQIAYVPQNHVCPFPYTVRQIVSMGRYHEAGMFGRSHQDDELIEQHLRRLRIEHLADRPYTQISGGERQLALVCRALVQGATLLLLDEPASALDFGHQARLLTQLRQLADEGYAVVMTTHHPHHARMIAHRALLLKDGVVMGEGKPSMVLSAPTIQSLYDLTVQELAAFSRGMVG</sequence>
<keyword evidence="3 7" id="KW-0067">ATP-binding</keyword>
<evidence type="ECO:0000256" key="3">
    <source>
        <dbReference type="ARBA" id="ARBA00022840"/>
    </source>
</evidence>